<dbReference type="CDD" id="cd03136">
    <property type="entry name" value="GATase1_AraC_ArgR_like"/>
    <property type="match status" value="1"/>
</dbReference>
<dbReference type="Gene3D" id="3.40.50.880">
    <property type="match status" value="1"/>
</dbReference>
<gene>
    <name evidence="4" type="ORF">SAMN05444000_10215</name>
</gene>
<dbReference type="GO" id="GO:0003700">
    <property type="term" value="F:DNA-binding transcription factor activity"/>
    <property type="evidence" value="ECO:0007669"/>
    <property type="project" value="InterPro"/>
</dbReference>
<feature type="domain" description="HTH araC/xylS-type" evidence="3">
    <location>
        <begin position="225"/>
        <end position="323"/>
    </location>
</feature>
<protein>
    <submittedName>
        <fullName evidence="4">Transcriptional regulator, AraC family with amidase-like domain</fullName>
    </submittedName>
</protein>
<dbReference type="InterPro" id="IPR029062">
    <property type="entry name" value="Class_I_gatase-like"/>
</dbReference>
<evidence type="ECO:0000313" key="4">
    <source>
        <dbReference type="EMBL" id="SHI57879.1"/>
    </source>
</evidence>
<dbReference type="Gene3D" id="1.10.10.60">
    <property type="entry name" value="Homeodomain-like"/>
    <property type="match status" value="1"/>
</dbReference>
<evidence type="ECO:0000259" key="3">
    <source>
        <dbReference type="PROSITE" id="PS01124"/>
    </source>
</evidence>
<dbReference type="GO" id="GO:0043565">
    <property type="term" value="F:sequence-specific DNA binding"/>
    <property type="evidence" value="ECO:0007669"/>
    <property type="project" value="InterPro"/>
</dbReference>
<keyword evidence="1" id="KW-0805">Transcription regulation</keyword>
<dbReference type="OrthoDB" id="9793400at2"/>
<dbReference type="RefSeq" id="WP_073248756.1">
    <property type="nucleotide sequence ID" value="NZ_FQZQ01000002.1"/>
</dbReference>
<dbReference type="PANTHER" id="PTHR43130:SF3">
    <property type="entry name" value="HTH-TYPE TRANSCRIPTIONAL REGULATOR RV1931C"/>
    <property type="match status" value="1"/>
</dbReference>
<dbReference type="Pfam" id="PF01965">
    <property type="entry name" value="DJ-1_PfpI"/>
    <property type="match status" value="1"/>
</dbReference>
<accession>A0A1M6CA38</accession>
<dbReference type="SUPFAM" id="SSF52317">
    <property type="entry name" value="Class I glutamine amidotransferase-like"/>
    <property type="match status" value="1"/>
</dbReference>
<dbReference type="InterPro" id="IPR052158">
    <property type="entry name" value="INH-QAR"/>
</dbReference>
<dbReference type="Proteomes" id="UP000183982">
    <property type="component" value="Unassembled WGS sequence"/>
</dbReference>
<dbReference type="EMBL" id="FQZQ01000002">
    <property type="protein sequence ID" value="SHI57879.1"/>
    <property type="molecule type" value="Genomic_DNA"/>
</dbReference>
<organism evidence="4 5">
    <name type="scientific">Shimia gijangensis</name>
    <dbReference type="NCBI Taxonomy" id="1470563"/>
    <lineage>
        <taxon>Bacteria</taxon>
        <taxon>Pseudomonadati</taxon>
        <taxon>Pseudomonadota</taxon>
        <taxon>Alphaproteobacteria</taxon>
        <taxon>Rhodobacterales</taxon>
        <taxon>Roseobacteraceae</taxon>
    </lineage>
</organism>
<keyword evidence="5" id="KW-1185">Reference proteome</keyword>
<name>A0A1M6CA38_9RHOB</name>
<dbReference type="PANTHER" id="PTHR43130">
    <property type="entry name" value="ARAC-FAMILY TRANSCRIPTIONAL REGULATOR"/>
    <property type="match status" value="1"/>
</dbReference>
<proteinExistence type="predicted"/>
<reference evidence="5" key="1">
    <citation type="submission" date="2016-11" db="EMBL/GenBank/DDBJ databases">
        <authorList>
            <person name="Varghese N."/>
            <person name="Submissions S."/>
        </authorList>
    </citation>
    <scope>NUCLEOTIDE SEQUENCE [LARGE SCALE GENOMIC DNA]</scope>
    <source>
        <strain evidence="5">DSM 100564</strain>
    </source>
</reference>
<dbReference type="SMART" id="SM00342">
    <property type="entry name" value="HTH_ARAC"/>
    <property type="match status" value="1"/>
</dbReference>
<dbReference type="AlphaFoldDB" id="A0A1M6CA38"/>
<sequence>MDLKLDQPMERGETHMVFVVIPRFNLGTLVNMIETMRIANYLSSQKSFSWEIVSFDGAQVIASSGLSVTASTDTENIRSADYVSVLASWGAEHYNNRNLVSWLRRRSRQGETICAVELGCYPVARAGLLAEKEATTHWSWMNGFKETFDNIDVKEQVFTTNNRVLTCAGAMAVVDMMLYIIEIIHGSAFSGEIADQMMVHSIREKSAPQRRTMGHGTVTLPPVIREAIALIERNIEEPLSVPEIAEALGVSQRQLERNFKKQIGCTVVQFGLLLRLQRARLLLISTNLSVREIATASGFNTLSHFAYSFGKFFDRRPSEYREAWPQDESAPSWPGTLSEFIASLQLKQQKKNAL</sequence>
<keyword evidence="2" id="KW-0804">Transcription</keyword>
<dbReference type="PROSITE" id="PS01124">
    <property type="entry name" value="HTH_ARAC_FAMILY_2"/>
    <property type="match status" value="1"/>
</dbReference>
<dbReference type="STRING" id="1470563.SAMN05444000_10215"/>
<dbReference type="SUPFAM" id="SSF46689">
    <property type="entry name" value="Homeodomain-like"/>
    <property type="match status" value="2"/>
</dbReference>
<dbReference type="InterPro" id="IPR018060">
    <property type="entry name" value="HTH_AraC"/>
</dbReference>
<dbReference type="InterPro" id="IPR009057">
    <property type="entry name" value="Homeodomain-like_sf"/>
</dbReference>
<evidence type="ECO:0000256" key="2">
    <source>
        <dbReference type="ARBA" id="ARBA00023163"/>
    </source>
</evidence>
<dbReference type="Pfam" id="PF12833">
    <property type="entry name" value="HTH_18"/>
    <property type="match status" value="1"/>
</dbReference>
<evidence type="ECO:0000313" key="5">
    <source>
        <dbReference type="Proteomes" id="UP000183982"/>
    </source>
</evidence>
<evidence type="ECO:0000256" key="1">
    <source>
        <dbReference type="ARBA" id="ARBA00023015"/>
    </source>
</evidence>
<dbReference type="InterPro" id="IPR002818">
    <property type="entry name" value="DJ-1/PfpI"/>
</dbReference>